<protein>
    <recommendedName>
        <fullName evidence="3">Lipoprotein</fullName>
    </recommendedName>
</protein>
<sequence length="160" mass="17592">MKRIIALLTLFFLQGCTSLDVYKAYEGELSMTERAYLQGIGSKVSTTCGSGEPMVLFTAIDARATIRPMTTYANGCRYPSEVLIRPGRRNIQALYSYGSSPRNLFSCFVAKAGKSYKAEVVIQGYSPYMVVFEMSGQEGQENYIAAEMCPLLSLNEAAEG</sequence>
<evidence type="ECO:0008006" key="3">
    <source>
        <dbReference type="Google" id="ProtNLM"/>
    </source>
</evidence>
<accession>A0ABX7WAN3</accession>
<evidence type="ECO:0000313" key="2">
    <source>
        <dbReference type="Proteomes" id="UP000671845"/>
    </source>
</evidence>
<evidence type="ECO:0000313" key="1">
    <source>
        <dbReference type="EMBL" id="QTP57428.1"/>
    </source>
</evidence>
<reference evidence="1 2" key="1">
    <citation type="journal article" date="2021" name="Front. Microbiol.">
        <title>Aerobic Denitrification and Heterotrophic Sulfur Oxidation in the Genus Halomonas Revealed by Six Novel Species Characterizations and Genome-Based Analysis.</title>
        <authorList>
            <person name="Wang L."/>
            <person name="Shao Z."/>
        </authorList>
    </citation>
    <scope>NUCLEOTIDE SEQUENCE [LARGE SCALE GENOMIC DNA]</scope>
    <source>
        <strain evidence="1 2">MCCC 1A13718</strain>
    </source>
</reference>
<keyword evidence="2" id="KW-1185">Reference proteome</keyword>
<dbReference type="Proteomes" id="UP000671845">
    <property type="component" value="Chromosome"/>
</dbReference>
<dbReference type="RefSeq" id="WP_209475491.1">
    <property type="nucleotide sequence ID" value="NZ_CP053383.1"/>
</dbReference>
<proteinExistence type="predicted"/>
<gene>
    <name evidence="1" type="ORF">HNO53_01030</name>
</gene>
<organism evidence="1 2">
    <name type="scientific">Halomonas sulfidivorans</name>
    <dbReference type="NCBI Taxonomy" id="2733488"/>
    <lineage>
        <taxon>Bacteria</taxon>
        <taxon>Pseudomonadati</taxon>
        <taxon>Pseudomonadota</taxon>
        <taxon>Gammaproteobacteria</taxon>
        <taxon>Oceanospirillales</taxon>
        <taxon>Halomonadaceae</taxon>
        <taxon>Halomonas</taxon>
    </lineage>
</organism>
<dbReference type="PROSITE" id="PS51257">
    <property type="entry name" value="PROKAR_LIPOPROTEIN"/>
    <property type="match status" value="1"/>
</dbReference>
<name>A0ABX7WAN3_9GAMM</name>
<dbReference type="EMBL" id="CP053383">
    <property type="protein sequence ID" value="QTP57428.1"/>
    <property type="molecule type" value="Genomic_DNA"/>
</dbReference>